<dbReference type="PANTHER" id="PTHR21503:SF8">
    <property type="entry name" value="F-BOX ASSOCIATED DOMAIN-CONTAINING PROTEIN-RELATED"/>
    <property type="match status" value="1"/>
</dbReference>
<gene>
    <name evidence="1" type="primary">Cnig_chr_III.g9680</name>
    <name evidence="1" type="ORF">B9Z55_009680</name>
</gene>
<evidence type="ECO:0000313" key="1">
    <source>
        <dbReference type="EMBL" id="PIC42681.1"/>
    </source>
</evidence>
<sequence>MIEFRLSDQYPPDCPEASFSPCDKESAMESIHNYFLDFFGDTVEHQYVENYKEFIPHLPKLSLCILFSPLKPERIGDIENTEHFLASSPVLKHISMSVAAPKLFSPESKFWQAESITLTLYSNTVPTFLRHFQGRQAFVTCYKWQDLDLIAFVNRWKSGKGSRKLETLNLQLISNDIPLNEFLNALGVKRIDESKTPTTHTLPVMFNLLDTVPIISHSYVVRKTDNRVASVLIRNESFSFGVWKETEEEFLRMVK</sequence>
<dbReference type="PANTHER" id="PTHR21503">
    <property type="entry name" value="F-BOX-CONTAINING HYPOTHETICAL PROTEIN C.ELEGANS"/>
    <property type="match status" value="1"/>
</dbReference>
<evidence type="ECO:0000313" key="2">
    <source>
        <dbReference type="Proteomes" id="UP000230233"/>
    </source>
</evidence>
<dbReference type="AlphaFoldDB" id="A0A2G5UTI5"/>
<protein>
    <recommendedName>
        <fullName evidence="3">F-box associated domain-containing protein</fullName>
    </recommendedName>
</protein>
<reference evidence="2" key="1">
    <citation type="submission" date="2017-10" db="EMBL/GenBank/DDBJ databases">
        <title>Rapid genome shrinkage in a self-fertile nematode reveals novel sperm competition proteins.</title>
        <authorList>
            <person name="Yin D."/>
            <person name="Schwarz E.M."/>
            <person name="Thomas C.G."/>
            <person name="Felde R.L."/>
            <person name="Korf I.F."/>
            <person name="Cutter A.D."/>
            <person name="Schartner C.M."/>
            <person name="Ralston E.J."/>
            <person name="Meyer B.J."/>
            <person name="Haag E.S."/>
        </authorList>
    </citation>
    <scope>NUCLEOTIDE SEQUENCE [LARGE SCALE GENOMIC DNA]</scope>
    <source>
        <strain evidence="2">JU1422</strain>
    </source>
</reference>
<name>A0A2G5UTI5_9PELO</name>
<dbReference type="Proteomes" id="UP000230233">
    <property type="component" value="Chromosome III"/>
</dbReference>
<comment type="caution">
    <text evidence="1">The sequence shown here is derived from an EMBL/GenBank/DDBJ whole genome shotgun (WGS) entry which is preliminary data.</text>
</comment>
<proteinExistence type="predicted"/>
<dbReference type="EMBL" id="PDUG01000003">
    <property type="protein sequence ID" value="PIC42681.1"/>
    <property type="molecule type" value="Genomic_DNA"/>
</dbReference>
<keyword evidence="2" id="KW-1185">Reference proteome</keyword>
<organism evidence="1 2">
    <name type="scientific">Caenorhabditis nigoni</name>
    <dbReference type="NCBI Taxonomy" id="1611254"/>
    <lineage>
        <taxon>Eukaryota</taxon>
        <taxon>Metazoa</taxon>
        <taxon>Ecdysozoa</taxon>
        <taxon>Nematoda</taxon>
        <taxon>Chromadorea</taxon>
        <taxon>Rhabditida</taxon>
        <taxon>Rhabditina</taxon>
        <taxon>Rhabditomorpha</taxon>
        <taxon>Rhabditoidea</taxon>
        <taxon>Rhabditidae</taxon>
        <taxon>Peloderinae</taxon>
        <taxon>Caenorhabditis</taxon>
    </lineage>
</organism>
<accession>A0A2G5UTI5</accession>
<evidence type="ECO:0008006" key="3">
    <source>
        <dbReference type="Google" id="ProtNLM"/>
    </source>
</evidence>